<evidence type="ECO:0000313" key="8">
    <source>
        <dbReference type="Proteomes" id="UP000469185"/>
    </source>
</evidence>
<evidence type="ECO:0000259" key="6">
    <source>
        <dbReference type="SMART" id="SM00079"/>
    </source>
</evidence>
<protein>
    <submittedName>
        <fullName evidence="7">Transporter substrate-binding domain-containing protein</fullName>
    </submittedName>
</protein>
<comment type="similarity">
    <text evidence="2 4">Belongs to the bacterial solute-binding protein 3 family.</text>
</comment>
<gene>
    <name evidence="7" type="ORF">G1H11_18275</name>
</gene>
<organism evidence="7 8">
    <name type="scientific">Phytoactinopolyspora alkaliphila</name>
    <dbReference type="NCBI Taxonomy" id="1783498"/>
    <lineage>
        <taxon>Bacteria</taxon>
        <taxon>Bacillati</taxon>
        <taxon>Actinomycetota</taxon>
        <taxon>Actinomycetes</taxon>
        <taxon>Jiangellales</taxon>
        <taxon>Jiangellaceae</taxon>
        <taxon>Phytoactinopolyspora</taxon>
    </lineage>
</organism>
<dbReference type="AlphaFoldDB" id="A0A6N9YR13"/>
<dbReference type="GO" id="GO:0030313">
    <property type="term" value="C:cell envelope"/>
    <property type="evidence" value="ECO:0007669"/>
    <property type="project" value="UniProtKB-SubCell"/>
</dbReference>
<dbReference type="Proteomes" id="UP000469185">
    <property type="component" value="Unassembled WGS sequence"/>
</dbReference>
<dbReference type="InterPro" id="IPR001320">
    <property type="entry name" value="Iontro_rcpt_C"/>
</dbReference>
<evidence type="ECO:0000256" key="4">
    <source>
        <dbReference type="RuleBase" id="RU003744"/>
    </source>
</evidence>
<reference evidence="7 8" key="1">
    <citation type="submission" date="2020-02" db="EMBL/GenBank/DDBJ databases">
        <authorList>
            <person name="Li X.-J."/>
            <person name="Feng X.-M."/>
        </authorList>
    </citation>
    <scope>NUCLEOTIDE SEQUENCE [LARGE SCALE GENOMIC DNA]</scope>
    <source>
        <strain evidence="7 8">CGMCC 4.7225</strain>
    </source>
</reference>
<comment type="caution">
    <text evidence="7">The sequence shown here is derived from an EMBL/GenBank/DDBJ whole genome shotgun (WGS) entry which is preliminary data.</text>
</comment>
<dbReference type="PANTHER" id="PTHR35936">
    <property type="entry name" value="MEMBRANE-BOUND LYTIC MUREIN TRANSGLYCOSYLASE F"/>
    <property type="match status" value="1"/>
</dbReference>
<dbReference type="Gene3D" id="3.40.190.10">
    <property type="entry name" value="Periplasmic binding protein-like II"/>
    <property type="match status" value="2"/>
</dbReference>
<evidence type="ECO:0000256" key="2">
    <source>
        <dbReference type="ARBA" id="ARBA00010333"/>
    </source>
</evidence>
<dbReference type="PANTHER" id="PTHR35936:SF17">
    <property type="entry name" value="ARGININE-BINDING EXTRACELLULAR PROTEIN ARTP"/>
    <property type="match status" value="1"/>
</dbReference>
<dbReference type="Pfam" id="PF00497">
    <property type="entry name" value="SBP_bac_3"/>
    <property type="match status" value="1"/>
</dbReference>
<sequence>MLRLAGVTAAGILVLSACGDDGDGGGEYGLVQDGTLTVCSDVPYPPFEFEDADAPSGYSGFDMDLLQAIADNLDLEMTVEVVGFDPLQSGTVLASGQCDIGASAMTITEERMANLDFSDPYYDSLQSLLVPVDSGVTSIDDITGTVGVQQGTTGEAFANENLPEGASPEAYPGDAELWTALQAGNIDAILQDFPVNDEHAQADEGYEIVDSFETDEQYGFAFAKDEKTELLEAVNEQLSALREDGTYDEIYDRYFSVD</sequence>
<feature type="domain" description="Solute-binding protein family 3/N-terminal" evidence="5">
    <location>
        <begin position="35"/>
        <end position="258"/>
    </location>
</feature>
<evidence type="ECO:0000259" key="5">
    <source>
        <dbReference type="SMART" id="SM00062"/>
    </source>
</evidence>
<dbReference type="InterPro" id="IPR001638">
    <property type="entry name" value="Solute-binding_3/MltF_N"/>
</dbReference>
<dbReference type="PROSITE" id="PS51257">
    <property type="entry name" value="PROKAR_LIPOPROTEIN"/>
    <property type="match status" value="1"/>
</dbReference>
<dbReference type="SMART" id="SM00079">
    <property type="entry name" value="PBPe"/>
    <property type="match status" value="1"/>
</dbReference>
<dbReference type="SMART" id="SM00062">
    <property type="entry name" value="PBPb"/>
    <property type="match status" value="1"/>
</dbReference>
<keyword evidence="8" id="KW-1185">Reference proteome</keyword>
<dbReference type="InterPro" id="IPR018313">
    <property type="entry name" value="SBP_3_CS"/>
</dbReference>
<evidence type="ECO:0000256" key="1">
    <source>
        <dbReference type="ARBA" id="ARBA00004196"/>
    </source>
</evidence>
<evidence type="ECO:0000256" key="3">
    <source>
        <dbReference type="ARBA" id="ARBA00022729"/>
    </source>
</evidence>
<proteinExistence type="inferred from homology"/>
<dbReference type="SUPFAM" id="SSF53850">
    <property type="entry name" value="Periplasmic binding protein-like II"/>
    <property type="match status" value="1"/>
</dbReference>
<accession>A0A6N9YR13</accession>
<dbReference type="GO" id="GO:0015276">
    <property type="term" value="F:ligand-gated monoatomic ion channel activity"/>
    <property type="evidence" value="ECO:0007669"/>
    <property type="project" value="InterPro"/>
</dbReference>
<dbReference type="GO" id="GO:0016020">
    <property type="term" value="C:membrane"/>
    <property type="evidence" value="ECO:0007669"/>
    <property type="project" value="InterPro"/>
</dbReference>
<name>A0A6N9YR13_9ACTN</name>
<keyword evidence="3" id="KW-0732">Signal</keyword>
<feature type="domain" description="Ionotropic glutamate receptor C-terminal" evidence="6">
    <location>
        <begin position="35"/>
        <end position="257"/>
    </location>
</feature>
<evidence type="ECO:0000313" key="7">
    <source>
        <dbReference type="EMBL" id="NED97249.1"/>
    </source>
</evidence>
<comment type="subcellular location">
    <subcellularLocation>
        <location evidence="1">Cell envelope</location>
    </subcellularLocation>
</comment>
<dbReference type="EMBL" id="JAAGOB010000010">
    <property type="protein sequence ID" value="NED97249.1"/>
    <property type="molecule type" value="Genomic_DNA"/>
</dbReference>
<dbReference type="PROSITE" id="PS01039">
    <property type="entry name" value="SBP_BACTERIAL_3"/>
    <property type="match status" value="1"/>
</dbReference>